<evidence type="ECO:0000313" key="6">
    <source>
        <dbReference type="EMBL" id="GAX84712.1"/>
    </source>
</evidence>
<dbReference type="InterPro" id="IPR002048">
    <property type="entry name" value="EF_hand_dom"/>
</dbReference>
<dbReference type="AlphaFoldDB" id="A0A250XP60"/>
<dbReference type="GO" id="GO:0000159">
    <property type="term" value="C:protein phosphatase type 2A complex"/>
    <property type="evidence" value="ECO:0007669"/>
    <property type="project" value="TreeGrafter"/>
</dbReference>
<proteinExistence type="predicted"/>
<evidence type="ECO:0000259" key="5">
    <source>
        <dbReference type="Pfam" id="PF17958"/>
    </source>
</evidence>
<evidence type="ECO:0000259" key="4">
    <source>
        <dbReference type="Pfam" id="PF13499"/>
    </source>
</evidence>
<dbReference type="Pfam" id="PF17958">
    <property type="entry name" value="EF-hand_13"/>
    <property type="match status" value="1"/>
</dbReference>
<gene>
    <name evidence="6" type="ORF">CEUSTIGMA_g12134.t1</name>
</gene>
<evidence type="ECO:0000256" key="1">
    <source>
        <dbReference type="ARBA" id="ARBA00022723"/>
    </source>
</evidence>
<dbReference type="OrthoDB" id="5586at2759"/>
<dbReference type="PANTHER" id="PTHR14095">
    <property type="entry name" value="PHOSPHATASE 2A REGULATORY SUBUNIT-RELATED"/>
    <property type="match status" value="1"/>
</dbReference>
<name>A0A250XP60_9CHLO</name>
<dbReference type="CDD" id="cd21504">
    <property type="entry name" value="PPP2R3A_B-like"/>
    <property type="match status" value="1"/>
</dbReference>
<dbReference type="GO" id="GO:0019888">
    <property type="term" value="F:protein phosphatase regulator activity"/>
    <property type="evidence" value="ECO:0007669"/>
    <property type="project" value="TreeGrafter"/>
</dbReference>
<organism evidence="6 7">
    <name type="scientific">Chlamydomonas eustigma</name>
    <dbReference type="NCBI Taxonomy" id="1157962"/>
    <lineage>
        <taxon>Eukaryota</taxon>
        <taxon>Viridiplantae</taxon>
        <taxon>Chlorophyta</taxon>
        <taxon>core chlorophytes</taxon>
        <taxon>Chlorophyceae</taxon>
        <taxon>CS clade</taxon>
        <taxon>Chlamydomonadales</taxon>
        <taxon>Chlamydomonadaceae</taxon>
        <taxon>Chlamydomonas</taxon>
    </lineage>
</organism>
<evidence type="ECO:0000256" key="3">
    <source>
        <dbReference type="SAM" id="MobiDB-lite"/>
    </source>
</evidence>
<feature type="domain" description="EF-hand" evidence="4">
    <location>
        <begin position="320"/>
        <end position="411"/>
    </location>
</feature>
<evidence type="ECO:0000313" key="7">
    <source>
        <dbReference type="Proteomes" id="UP000232323"/>
    </source>
</evidence>
<dbReference type="Gene3D" id="1.10.238.220">
    <property type="match status" value="1"/>
</dbReference>
<dbReference type="PANTHER" id="PTHR14095:SF0">
    <property type="entry name" value="MIP22305P"/>
    <property type="match status" value="1"/>
</dbReference>
<dbReference type="Proteomes" id="UP000232323">
    <property type="component" value="Unassembled WGS sequence"/>
</dbReference>
<dbReference type="STRING" id="1157962.A0A250XP60"/>
<evidence type="ECO:0000256" key="2">
    <source>
        <dbReference type="ARBA" id="ARBA00022837"/>
    </source>
</evidence>
<dbReference type="SUPFAM" id="SSF47473">
    <property type="entry name" value="EF-hand"/>
    <property type="match status" value="2"/>
</dbReference>
<dbReference type="Pfam" id="PF13499">
    <property type="entry name" value="EF-hand_7"/>
    <property type="match status" value="1"/>
</dbReference>
<accession>A0A250XP60</accession>
<reference evidence="6 7" key="1">
    <citation type="submission" date="2017-08" db="EMBL/GenBank/DDBJ databases">
        <title>Acidophilic green algal genome provides insights into adaptation to an acidic environment.</title>
        <authorList>
            <person name="Hirooka S."/>
            <person name="Hirose Y."/>
            <person name="Kanesaki Y."/>
            <person name="Higuchi S."/>
            <person name="Fujiwara T."/>
            <person name="Onuma R."/>
            <person name="Era A."/>
            <person name="Ohbayashi R."/>
            <person name="Uzuka A."/>
            <person name="Nozaki H."/>
            <person name="Yoshikawa H."/>
            <person name="Miyagishima S.Y."/>
        </authorList>
    </citation>
    <scope>NUCLEOTIDE SEQUENCE [LARGE SCALE GENOMIC DNA]</scope>
    <source>
        <strain evidence="6 7">NIES-2499</strain>
    </source>
</reference>
<dbReference type="InterPro" id="IPR041534">
    <property type="entry name" value="EF-hand_13"/>
</dbReference>
<dbReference type="FunFam" id="1.10.238.10:FF:000025">
    <property type="entry name" value="serine/threonine-protein phosphatase 2A regulatory subunit B'' subunit alpha"/>
    <property type="match status" value="1"/>
</dbReference>
<feature type="region of interest" description="Disordered" evidence="3">
    <location>
        <begin position="90"/>
        <end position="119"/>
    </location>
</feature>
<feature type="compositionally biased region" description="Low complexity" evidence="3">
    <location>
        <begin position="100"/>
        <end position="118"/>
    </location>
</feature>
<keyword evidence="7" id="KW-1185">Reference proteome</keyword>
<dbReference type="EMBL" id="BEGY01000133">
    <property type="protein sequence ID" value="GAX84712.1"/>
    <property type="molecule type" value="Genomic_DNA"/>
</dbReference>
<feature type="domain" description="PP2A regulatory subunit B'' EF-hand" evidence="5">
    <location>
        <begin position="218"/>
        <end position="304"/>
    </location>
</feature>
<dbReference type="Gene3D" id="1.10.238.10">
    <property type="entry name" value="EF-hand"/>
    <property type="match status" value="1"/>
</dbReference>
<comment type="caution">
    <text evidence="6">The sequence shown here is derived from an EMBL/GenBank/DDBJ whole genome shotgun (WGS) entry which is preliminary data.</text>
</comment>
<keyword evidence="2" id="KW-0106">Calcium</keyword>
<evidence type="ECO:0008006" key="8">
    <source>
        <dbReference type="Google" id="ProtNLM"/>
    </source>
</evidence>
<dbReference type="GO" id="GO:0046872">
    <property type="term" value="F:metal ion binding"/>
    <property type="evidence" value="ECO:0007669"/>
    <property type="project" value="UniProtKB-KW"/>
</dbReference>
<dbReference type="FunFam" id="1.10.238.220:FF:000003">
    <property type="entry name" value="Phosphoprotein phosphatase 2A regulatory subunit"/>
    <property type="match status" value="1"/>
</dbReference>
<sequence>MLIELPEGSSINSGRNASFPARSLEQIPTFPCAKLKLDQFFLQWLNDNQETVSALLDDVLSGRPVRGPAPAAGFSVSPLSPSTSHVLFSATPPLSPSAKQRSPLSPLSPQRRSLTASSLRKRSLASLPQFYFPKPTAEGEEEAKREFIQRVDSCFTKHPNGMMQKPFVDMVNEVCDLPLMVGYTLFQRLSGGQQSTVSKDSFMKFWTERPLMHAPLVDRVFHCFRQSGQEYLTYSDLHPLMDSILNYHPGLEFLKETAEFQKKYAETVVYRIFYSVNRSGTGRLTLRELRKSDFIEALEALDKEEDINKVLKYFSYEHFYVIYCKFWELDTDHDFQIDRNDLAHYGQCALSYQIIDRIFEQVPRPFSCKQDGKMGYEDFVWFILSEEDKSSDTALEYWFRCVDLDSDGCIRPREMWFFYEEQLKRMENLPNAETVHFEDVVCQLHDMLHPEVEGAYTLRDFKKKKPQSGLLFNALFNLDKFLKFENRDPFAMRAEAGEFAGLTEWDKFAKIEYYRLASEDDQEEVHIEAEEGPWGPDVDMAGR</sequence>
<protein>
    <recommendedName>
        <fullName evidence="8">EF-hand domain-containing protein</fullName>
    </recommendedName>
</protein>
<dbReference type="InterPro" id="IPR011992">
    <property type="entry name" value="EF-hand-dom_pair"/>
</dbReference>
<dbReference type="Gene3D" id="1.10.238.230">
    <property type="match status" value="1"/>
</dbReference>
<keyword evidence="1" id="KW-0479">Metal-binding</keyword>